<reference evidence="6 7" key="1">
    <citation type="journal article" date="2021" name="Sci. Rep.">
        <title>The genome of the diatom Chaetoceros tenuissimus carries an ancient integrated fragment of an extant virus.</title>
        <authorList>
            <person name="Hongo Y."/>
            <person name="Kimura K."/>
            <person name="Takaki Y."/>
            <person name="Yoshida Y."/>
            <person name="Baba S."/>
            <person name="Kobayashi G."/>
            <person name="Nagasaki K."/>
            <person name="Hano T."/>
            <person name="Tomaru Y."/>
        </authorList>
    </citation>
    <scope>NUCLEOTIDE SEQUENCE [LARGE SCALE GENOMIC DNA]</scope>
    <source>
        <strain evidence="6 7">NIES-3715</strain>
    </source>
</reference>
<evidence type="ECO:0000256" key="3">
    <source>
        <dbReference type="PIRSR" id="PIRSR602401-1"/>
    </source>
</evidence>
<dbReference type="InterPro" id="IPR001128">
    <property type="entry name" value="Cyt_P450"/>
</dbReference>
<keyword evidence="3 4" id="KW-0349">Heme</keyword>
<dbReference type="Proteomes" id="UP001054902">
    <property type="component" value="Unassembled WGS sequence"/>
</dbReference>
<comment type="cofactor">
    <cofactor evidence="1 3">
        <name>heme</name>
        <dbReference type="ChEBI" id="CHEBI:30413"/>
    </cofactor>
</comment>
<dbReference type="EMBL" id="BLLK01000022">
    <property type="protein sequence ID" value="GFH46667.1"/>
    <property type="molecule type" value="Genomic_DNA"/>
</dbReference>
<dbReference type="InterPro" id="IPR036396">
    <property type="entry name" value="Cyt_P450_sf"/>
</dbReference>
<protein>
    <submittedName>
        <fullName evidence="6">Cytochrome p450</fullName>
    </submittedName>
</protein>
<organism evidence="6 7">
    <name type="scientific">Chaetoceros tenuissimus</name>
    <dbReference type="NCBI Taxonomy" id="426638"/>
    <lineage>
        <taxon>Eukaryota</taxon>
        <taxon>Sar</taxon>
        <taxon>Stramenopiles</taxon>
        <taxon>Ochrophyta</taxon>
        <taxon>Bacillariophyta</taxon>
        <taxon>Coscinodiscophyceae</taxon>
        <taxon>Chaetocerotophycidae</taxon>
        <taxon>Chaetocerotales</taxon>
        <taxon>Chaetocerotaceae</taxon>
        <taxon>Chaetoceros</taxon>
    </lineage>
</organism>
<sequence>MKLVIVPFLLARILCITAFNTHINLHTHQRLSTELNYQTPTSDEKSCPFTSTLTQLKGQNEDQNLVSTQAISPSGPSFLEALFGIGLAGSPWEYMLQMTKNDKYTGIVPVNLSFLGVYNFLLTPEAVRAATVEEANILPRRFSVSLFEQLELDRGIVYEQGERHKRNKRLCIPSFEQGKSMESFVQATKVELDELSESLKKKDKIDLYAEMRRSALNVVLDVSFGLGSERQDKEAGISTFEKADELSATIAEYLERIVALANEIPPLWQIAPRLSGNYVRVTDVLLPNLRSLVAEVISKRRIDTLNQDGGRNKADLLGVLVEQGLDDFDIRSILFDVVIAGSDTTASTTTASVYILHLPENKEWLEKARKEAEETNCGRDIPLDQLRSAMPVCVGIAREVLRLYPPVPFVGRTATERGSLLDGQYPVEVGDTFCFSPWFLGRNQKEWGPDADKFNPQRWIDDSVNGGAPNSFSWLPFGAGARGCLGTRLGLTEVVLGISRLVRDFEFDFETKGDLPVKYDLTLNLDDVMKCNISKR</sequence>
<dbReference type="PRINTS" id="PR00385">
    <property type="entry name" value="P450"/>
</dbReference>
<dbReference type="GO" id="GO:0020037">
    <property type="term" value="F:heme binding"/>
    <property type="evidence" value="ECO:0007669"/>
    <property type="project" value="InterPro"/>
</dbReference>
<dbReference type="GO" id="GO:0004497">
    <property type="term" value="F:monooxygenase activity"/>
    <property type="evidence" value="ECO:0007669"/>
    <property type="project" value="UniProtKB-KW"/>
</dbReference>
<feature type="binding site" description="axial binding residue" evidence="3">
    <location>
        <position position="484"/>
    </location>
    <ligand>
        <name>heme</name>
        <dbReference type="ChEBI" id="CHEBI:30413"/>
    </ligand>
    <ligandPart>
        <name>Fe</name>
        <dbReference type="ChEBI" id="CHEBI:18248"/>
    </ligandPart>
</feature>
<dbReference type="InterPro" id="IPR017972">
    <property type="entry name" value="Cyt_P450_CS"/>
</dbReference>
<dbReference type="AlphaFoldDB" id="A0AAD3H105"/>
<accession>A0AAD3H105</accession>
<dbReference type="PROSITE" id="PS00086">
    <property type="entry name" value="CYTOCHROME_P450"/>
    <property type="match status" value="1"/>
</dbReference>
<keyword evidence="3 4" id="KW-0408">Iron</keyword>
<dbReference type="InterPro" id="IPR002401">
    <property type="entry name" value="Cyt_P450_E_grp-I"/>
</dbReference>
<evidence type="ECO:0000256" key="2">
    <source>
        <dbReference type="ARBA" id="ARBA00010617"/>
    </source>
</evidence>
<dbReference type="CDD" id="cd00302">
    <property type="entry name" value="cytochrome_P450"/>
    <property type="match status" value="1"/>
</dbReference>
<feature type="chain" id="PRO_5042238224" evidence="5">
    <location>
        <begin position="19"/>
        <end position="536"/>
    </location>
</feature>
<keyword evidence="3 4" id="KW-0479">Metal-binding</keyword>
<comment type="caution">
    <text evidence="6">The sequence shown here is derived from an EMBL/GenBank/DDBJ whole genome shotgun (WGS) entry which is preliminary data.</text>
</comment>
<gene>
    <name evidence="6" type="ORF">CTEN210_03141</name>
</gene>
<dbReference type="Pfam" id="PF00067">
    <property type="entry name" value="p450"/>
    <property type="match status" value="1"/>
</dbReference>
<evidence type="ECO:0000313" key="6">
    <source>
        <dbReference type="EMBL" id="GFH46667.1"/>
    </source>
</evidence>
<keyword evidence="4" id="KW-0560">Oxidoreductase</keyword>
<evidence type="ECO:0000313" key="7">
    <source>
        <dbReference type="Proteomes" id="UP001054902"/>
    </source>
</evidence>
<dbReference type="InterPro" id="IPR050121">
    <property type="entry name" value="Cytochrome_P450_monoxygenase"/>
</dbReference>
<dbReference type="PANTHER" id="PTHR24305">
    <property type="entry name" value="CYTOCHROME P450"/>
    <property type="match status" value="1"/>
</dbReference>
<keyword evidence="4" id="KW-0503">Monooxygenase</keyword>
<evidence type="ECO:0000256" key="1">
    <source>
        <dbReference type="ARBA" id="ARBA00001971"/>
    </source>
</evidence>
<keyword evidence="5" id="KW-0732">Signal</keyword>
<evidence type="ECO:0000256" key="4">
    <source>
        <dbReference type="RuleBase" id="RU000461"/>
    </source>
</evidence>
<dbReference type="PRINTS" id="PR00463">
    <property type="entry name" value="EP450I"/>
</dbReference>
<dbReference type="GO" id="GO:0016705">
    <property type="term" value="F:oxidoreductase activity, acting on paired donors, with incorporation or reduction of molecular oxygen"/>
    <property type="evidence" value="ECO:0007669"/>
    <property type="project" value="InterPro"/>
</dbReference>
<name>A0AAD3H105_9STRA</name>
<keyword evidence="7" id="KW-1185">Reference proteome</keyword>
<dbReference type="PANTHER" id="PTHR24305:SF166">
    <property type="entry name" value="CYTOCHROME P450 12A4, MITOCHONDRIAL-RELATED"/>
    <property type="match status" value="1"/>
</dbReference>
<evidence type="ECO:0000256" key="5">
    <source>
        <dbReference type="SAM" id="SignalP"/>
    </source>
</evidence>
<comment type="similarity">
    <text evidence="2 4">Belongs to the cytochrome P450 family.</text>
</comment>
<proteinExistence type="inferred from homology"/>
<feature type="signal peptide" evidence="5">
    <location>
        <begin position="1"/>
        <end position="18"/>
    </location>
</feature>
<dbReference type="SUPFAM" id="SSF48264">
    <property type="entry name" value="Cytochrome P450"/>
    <property type="match status" value="1"/>
</dbReference>
<dbReference type="GO" id="GO:0005506">
    <property type="term" value="F:iron ion binding"/>
    <property type="evidence" value="ECO:0007669"/>
    <property type="project" value="InterPro"/>
</dbReference>
<dbReference type="Gene3D" id="1.10.630.10">
    <property type="entry name" value="Cytochrome P450"/>
    <property type="match status" value="1"/>
</dbReference>